<evidence type="ECO:0000256" key="1">
    <source>
        <dbReference type="SAM" id="MobiDB-lite"/>
    </source>
</evidence>
<feature type="compositionally biased region" description="Pro residues" evidence="1">
    <location>
        <begin position="47"/>
        <end position="67"/>
    </location>
</feature>
<evidence type="ECO:0000313" key="2">
    <source>
        <dbReference type="EMBL" id="OSX75909.1"/>
    </source>
</evidence>
<dbReference type="Proteomes" id="UP000218209">
    <property type="component" value="Unassembled WGS sequence"/>
</dbReference>
<dbReference type="EMBL" id="KV918887">
    <property type="protein sequence ID" value="OSX75909.1"/>
    <property type="molecule type" value="Genomic_DNA"/>
</dbReference>
<keyword evidence="3" id="KW-1185">Reference proteome</keyword>
<dbReference type="InterPro" id="IPR003774">
    <property type="entry name" value="AlgH-like"/>
</dbReference>
<dbReference type="GO" id="GO:0005829">
    <property type="term" value="C:cytosol"/>
    <property type="evidence" value="ECO:0007669"/>
    <property type="project" value="TreeGrafter"/>
</dbReference>
<reference evidence="2 3" key="1">
    <citation type="submission" date="2017-03" db="EMBL/GenBank/DDBJ databases">
        <title>WGS assembly of Porphyra umbilicalis.</title>
        <authorList>
            <person name="Brawley S.H."/>
            <person name="Blouin N.A."/>
            <person name="Ficko-Blean E."/>
            <person name="Wheeler G.L."/>
            <person name="Lohr M."/>
            <person name="Goodson H.V."/>
            <person name="Jenkins J.W."/>
            <person name="Blaby-Haas C.E."/>
            <person name="Helliwell K.E."/>
            <person name="Chan C."/>
            <person name="Marriage T."/>
            <person name="Bhattacharya D."/>
            <person name="Klein A.S."/>
            <person name="Badis Y."/>
            <person name="Brodie J."/>
            <person name="Cao Y."/>
            <person name="Collen J."/>
            <person name="Dittami S.M."/>
            <person name="Gachon C.M."/>
            <person name="Green B.R."/>
            <person name="Karpowicz S."/>
            <person name="Kim J.W."/>
            <person name="Kudahl U."/>
            <person name="Lin S."/>
            <person name="Michel G."/>
            <person name="Mittag M."/>
            <person name="Olson B.J."/>
            <person name="Pangilinan J."/>
            <person name="Peng Y."/>
            <person name="Qiu H."/>
            <person name="Shu S."/>
            <person name="Singer J.T."/>
            <person name="Smith A.G."/>
            <person name="Sprecher B.N."/>
            <person name="Wagner V."/>
            <person name="Wang W."/>
            <person name="Wang Z.-Y."/>
            <person name="Yan J."/>
            <person name="Yarish C."/>
            <person name="Zoeuner-Riek S."/>
            <person name="Zhuang Y."/>
            <person name="Zou Y."/>
            <person name="Lindquist E.A."/>
            <person name="Grimwood J."/>
            <person name="Barry K."/>
            <person name="Rokhsar D.S."/>
            <person name="Schmutz J."/>
            <person name="Stiller J.W."/>
            <person name="Grossman A.R."/>
            <person name="Prochnik S.E."/>
        </authorList>
    </citation>
    <scope>NUCLEOTIDE SEQUENCE [LARGE SCALE GENOMIC DNA]</scope>
    <source>
        <strain evidence="2">4086291</strain>
    </source>
</reference>
<feature type="compositionally biased region" description="Low complexity" evidence="1">
    <location>
        <begin position="268"/>
        <end position="285"/>
    </location>
</feature>
<dbReference type="PANTHER" id="PTHR30327">
    <property type="entry name" value="UNCHARACTERIZED PROTEIN YQGE"/>
    <property type="match status" value="1"/>
</dbReference>
<sequence length="332" mass="33176">MWRACRAPRPSCQATWVGGGADADVGGGGGGAAAAAVAAAAAAAPRAWPPPSRPSGRDAPPPRTPPPDGDEAAASARLRLHLGYCGWSAGQLEAELASGAWFVAAAGKGVIFGAAAGDGSGPRRGAGGGTGGLSPRDAGWAAAVGAGRRLWEAVLLRMGGPYAAVVDKAGSASGSARRTRRERGGGGTERRGGGGQPRRGVAAAEGDGGGRAGGHWRPRLLADPRVPARRPAGGSAGSPVLPARAGGAPRRVDGAAPPATRRWRRAWRWAPSTRGAARRGVAVPPRARPAVPPPRGGGVRACAPSQSGRRRRLLPLGVPRRRSGGGPATLYL</sequence>
<feature type="compositionally biased region" description="Gly residues" evidence="1">
    <location>
        <begin position="17"/>
        <end position="32"/>
    </location>
</feature>
<feature type="compositionally biased region" description="Basic and acidic residues" evidence="1">
    <location>
        <begin position="182"/>
        <end position="192"/>
    </location>
</feature>
<dbReference type="OrthoDB" id="272750at2759"/>
<organism evidence="2 3">
    <name type="scientific">Porphyra umbilicalis</name>
    <name type="common">Purple laver</name>
    <name type="synonym">Red alga</name>
    <dbReference type="NCBI Taxonomy" id="2786"/>
    <lineage>
        <taxon>Eukaryota</taxon>
        <taxon>Rhodophyta</taxon>
        <taxon>Bangiophyceae</taxon>
        <taxon>Bangiales</taxon>
        <taxon>Bangiaceae</taxon>
        <taxon>Porphyra</taxon>
    </lineage>
</organism>
<feature type="region of interest" description="Disordered" evidence="1">
    <location>
        <begin position="169"/>
        <end position="332"/>
    </location>
</feature>
<dbReference type="PANTHER" id="PTHR30327:SF1">
    <property type="entry name" value="UPF0301 PROTEIN YQGE"/>
    <property type="match status" value="1"/>
</dbReference>
<feature type="compositionally biased region" description="Basic residues" evidence="1">
    <location>
        <begin position="308"/>
        <end position="323"/>
    </location>
</feature>
<feature type="compositionally biased region" description="Pro residues" evidence="1">
    <location>
        <begin position="286"/>
        <end position="295"/>
    </location>
</feature>
<dbReference type="Gene3D" id="3.40.1740.10">
    <property type="entry name" value="VC0467-like"/>
    <property type="match status" value="1"/>
</dbReference>
<feature type="compositionally biased region" description="Low complexity" evidence="1">
    <location>
        <begin position="33"/>
        <end position="44"/>
    </location>
</feature>
<dbReference type="Pfam" id="PF02622">
    <property type="entry name" value="DUF179"/>
    <property type="match status" value="1"/>
</dbReference>
<proteinExistence type="predicted"/>
<protein>
    <submittedName>
        <fullName evidence="2">Uncharacterized protein</fullName>
    </submittedName>
</protein>
<name>A0A1X6P4U2_PORUM</name>
<dbReference type="SUPFAM" id="SSF143456">
    <property type="entry name" value="VC0467-like"/>
    <property type="match status" value="1"/>
</dbReference>
<evidence type="ECO:0000313" key="3">
    <source>
        <dbReference type="Proteomes" id="UP000218209"/>
    </source>
</evidence>
<accession>A0A1X6P4U2</accession>
<dbReference type="AlphaFoldDB" id="A0A1X6P4U2"/>
<feature type="region of interest" description="Disordered" evidence="1">
    <location>
        <begin position="1"/>
        <end position="71"/>
    </location>
</feature>
<gene>
    <name evidence="2" type="ORF">BU14_0217s0023</name>
</gene>